<dbReference type="AlphaFoldDB" id="A0A0S4L541"/>
<dbReference type="EMBL" id="CZPZ01000003">
    <property type="protein sequence ID" value="CUS32629.1"/>
    <property type="molecule type" value="Genomic_DNA"/>
</dbReference>
<proteinExistence type="predicted"/>
<dbReference type="Proteomes" id="UP000198736">
    <property type="component" value="Unassembled WGS sequence"/>
</dbReference>
<accession>A0A0S4L541</accession>
<organism evidence="1 2">
    <name type="scientific">Candidatus Nitrospira nitrificans</name>
    <dbReference type="NCBI Taxonomy" id="1742973"/>
    <lineage>
        <taxon>Bacteria</taxon>
        <taxon>Pseudomonadati</taxon>
        <taxon>Nitrospirota</taxon>
        <taxon>Nitrospiria</taxon>
        <taxon>Nitrospirales</taxon>
        <taxon>Nitrospiraceae</taxon>
        <taxon>Nitrospira</taxon>
    </lineage>
</organism>
<evidence type="ECO:0000313" key="1">
    <source>
        <dbReference type="EMBL" id="CUS32629.1"/>
    </source>
</evidence>
<evidence type="ECO:0000313" key="2">
    <source>
        <dbReference type="Proteomes" id="UP000198736"/>
    </source>
</evidence>
<name>A0A0S4L541_9BACT</name>
<gene>
    <name evidence="1" type="ORF">COMA2_110011</name>
</gene>
<dbReference type="STRING" id="1742973.COMA2_110011"/>
<sequence>MWKRYNAIEERDLHEAALKVHKYLQENTPGTLEGLAGKLPDPNSLK</sequence>
<reference evidence="2" key="1">
    <citation type="submission" date="2015-10" db="EMBL/GenBank/DDBJ databases">
        <authorList>
            <person name="Luecker S."/>
            <person name="Luecker S."/>
        </authorList>
    </citation>
    <scope>NUCLEOTIDE SEQUENCE [LARGE SCALE GENOMIC DNA]</scope>
</reference>
<protein>
    <submittedName>
        <fullName evidence="1">Uncharacterized protein</fullName>
    </submittedName>
</protein>
<keyword evidence="2" id="KW-1185">Reference proteome</keyword>